<gene>
    <name evidence="4" type="ORF">J9B83_06055</name>
</gene>
<dbReference type="InterPro" id="IPR027278">
    <property type="entry name" value="ACCD_DCysDesulf"/>
</dbReference>
<dbReference type="EMBL" id="JAGSSV010000005">
    <property type="protein sequence ID" value="MBR7888501.1"/>
    <property type="molecule type" value="Genomic_DNA"/>
</dbReference>
<comment type="similarity">
    <text evidence="2">Belongs to the ACC deaminase/D-cysteine desulfhydrase family.</text>
</comment>
<name>A0ABS5H9Z7_9GAMM</name>
<comment type="caution">
    <text evidence="4">The sequence shown here is derived from an EMBL/GenBank/DDBJ whole genome shotgun (WGS) entry which is preliminary data.</text>
</comment>
<dbReference type="RefSeq" id="WP_211535848.1">
    <property type="nucleotide sequence ID" value="NZ_JAGSSV010000005.1"/>
</dbReference>
<reference evidence="5" key="2">
    <citation type="submission" date="2023-07" db="EMBL/GenBank/DDBJ databases">
        <title>Marinomonas vulgaris A79, complete genome.</title>
        <authorList>
            <person name="Ying J.-J."/>
        </authorList>
    </citation>
    <scope>NUCLEOTIDE SEQUENCE [LARGE SCALE GENOMIC DNA]</scope>
    <source>
        <strain evidence="5">A79</strain>
    </source>
</reference>
<proteinExistence type="inferred from homology"/>
<evidence type="ECO:0000313" key="4">
    <source>
        <dbReference type="EMBL" id="MBR7888501.1"/>
    </source>
</evidence>
<evidence type="ECO:0000256" key="3">
    <source>
        <dbReference type="ARBA" id="ARBA00022898"/>
    </source>
</evidence>
<dbReference type="SUPFAM" id="SSF53686">
    <property type="entry name" value="Tryptophan synthase beta subunit-like PLP-dependent enzymes"/>
    <property type="match status" value="1"/>
</dbReference>
<protein>
    <submittedName>
        <fullName evidence="4">Cysteine desulfhydrase</fullName>
    </submittedName>
</protein>
<keyword evidence="5" id="KW-1185">Reference proteome</keyword>
<accession>A0ABS5H9Z7</accession>
<organism evidence="4 5">
    <name type="scientific">Marinomonas vulgaris</name>
    <dbReference type="NCBI Taxonomy" id="2823372"/>
    <lineage>
        <taxon>Bacteria</taxon>
        <taxon>Pseudomonadati</taxon>
        <taxon>Pseudomonadota</taxon>
        <taxon>Gammaproteobacteria</taxon>
        <taxon>Oceanospirillales</taxon>
        <taxon>Oceanospirillaceae</taxon>
        <taxon>Marinomonas</taxon>
    </lineage>
</organism>
<keyword evidence="3" id="KW-0663">Pyridoxal phosphate</keyword>
<dbReference type="PANTHER" id="PTHR43780">
    <property type="entry name" value="1-AMINOCYCLOPROPANE-1-CARBOXYLATE DEAMINASE-RELATED"/>
    <property type="match status" value="1"/>
</dbReference>
<evidence type="ECO:0000256" key="1">
    <source>
        <dbReference type="ARBA" id="ARBA00001933"/>
    </source>
</evidence>
<dbReference type="PANTHER" id="PTHR43780:SF2">
    <property type="entry name" value="1-AMINOCYCLOPROPANE-1-CARBOXYLATE DEAMINASE-RELATED"/>
    <property type="match status" value="1"/>
</dbReference>
<dbReference type="PIRSF" id="PIRSF006278">
    <property type="entry name" value="ACCD_DCysDesulf"/>
    <property type="match status" value="1"/>
</dbReference>
<dbReference type="Gene3D" id="3.40.50.1100">
    <property type="match status" value="2"/>
</dbReference>
<evidence type="ECO:0000313" key="5">
    <source>
        <dbReference type="Proteomes" id="UP000679722"/>
    </source>
</evidence>
<sequence>MSITHSIVLPYGRTAAVDQECQLAIYRGDLEHPSAPGNKWHKLQHHLQAARAQNVTTIGTFGGPFSNHLHAFGATLKDLPFKAVAVVRGELQPTLTPTLRDMADQGVELWPSQRKDFRLGELSDVANCITSRHQDIYWIPEGGGGLLGALGCRDWAEQIYAANPDYDAWVVASGTGTTAAGFLACSHVPALHVFSALKGEPEQKATILDVADTLSDACVSMSDLKGKLHFHGDCHEGGYAKHSQRLIDFMAEFARCNPTEVLDPVYTCKALRAVCQAIETGQWPYRRTLFIHTGGLQGWRGYPQSRNPFVGR</sequence>
<comment type="cofactor">
    <cofactor evidence="1">
        <name>pyridoxal 5'-phosphate</name>
        <dbReference type="ChEBI" id="CHEBI:597326"/>
    </cofactor>
</comment>
<evidence type="ECO:0000256" key="2">
    <source>
        <dbReference type="ARBA" id="ARBA00008639"/>
    </source>
</evidence>
<reference evidence="4 5" key="1">
    <citation type="submission" date="2021-04" db="EMBL/GenBank/DDBJ databases">
        <authorList>
            <person name="Sun C."/>
        </authorList>
    </citation>
    <scope>NUCLEOTIDE SEQUENCE [LARGE SCALE GENOMIC DNA]</scope>
    <source>
        <strain evidence="4 5">A79</strain>
    </source>
</reference>
<dbReference type="InterPro" id="IPR036052">
    <property type="entry name" value="TrpB-like_PALP_sf"/>
</dbReference>
<dbReference type="Proteomes" id="UP000679722">
    <property type="component" value="Unassembled WGS sequence"/>
</dbReference>